<evidence type="ECO:0000256" key="2">
    <source>
        <dbReference type="ARBA" id="ARBA00022692"/>
    </source>
</evidence>
<gene>
    <name evidence="8" type="ORF">CGI_10015732</name>
</gene>
<feature type="compositionally biased region" description="Basic and acidic residues" evidence="6">
    <location>
        <begin position="891"/>
        <end position="908"/>
    </location>
</feature>
<keyword evidence="5" id="KW-0325">Glycoprotein</keyword>
<keyword evidence="3 7" id="KW-1133">Transmembrane helix</keyword>
<evidence type="ECO:0000256" key="1">
    <source>
        <dbReference type="ARBA" id="ARBA00004141"/>
    </source>
</evidence>
<feature type="region of interest" description="Disordered" evidence="6">
    <location>
        <begin position="699"/>
        <end position="756"/>
    </location>
</feature>
<dbReference type="Gene3D" id="1.20.1640.10">
    <property type="entry name" value="Multidrug efflux transporter AcrB transmembrane domain"/>
    <property type="match status" value="1"/>
</dbReference>
<dbReference type="HOGENOM" id="CLU_306590_0_0_1"/>
<evidence type="ECO:0000256" key="3">
    <source>
        <dbReference type="ARBA" id="ARBA00022989"/>
    </source>
</evidence>
<dbReference type="AlphaFoldDB" id="K1QNP1"/>
<feature type="transmembrane region" description="Helical" evidence="7">
    <location>
        <begin position="431"/>
        <end position="452"/>
    </location>
</feature>
<dbReference type="SUPFAM" id="SSF82866">
    <property type="entry name" value="Multidrug efflux transporter AcrB transmembrane domain"/>
    <property type="match status" value="1"/>
</dbReference>
<keyword evidence="2 7" id="KW-0812">Transmembrane</keyword>
<keyword evidence="4 7" id="KW-0472">Membrane</keyword>
<organism evidence="8">
    <name type="scientific">Magallana gigas</name>
    <name type="common">Pacific oyster</name>
    <name type="synonym">Crassostrea gigas</name>
    <dbReference type="NCBI Taxonomy" id="29159"/>
    <lineage>
        <taxon>Eukaryota</taxon>
        <taxon>Metazoa</taxon>
        <taxon>Spiralia</taxon>
        <taxon>Lophotrochozoa</taxon>
        <taxon>Mollusca</taxon>
        <taxon>Bivalvia</taxon>
        <taxon>Autobranchia</taxon>
        <taxon>Pteriomorphia</taxon>
        <taxon>Ostreida</taxon>
        <taxon>Ostreoidea</taxon>
        <taxon>Ostreidae</taxon>
        <taxon>Magallana</taxon>
    </lineage>
</organism>
<feature type="region of interest" description="Disordered" evidence="6">
    <location>
        <begin position="811"/>
        <end position="850"/>
    </location>
</feature>
<accession>K1QNP1</accession>
<dbReference type="PANTHER" id="PTHR45951:SF7">
    <property type="entry name" value="SSD DOMAIN-CONTAINING PROTEIN"/>
    <property type="match status" value="1"/>
</dbReference>
<name>K1QNP1_MAGGI</name>
<feature type="region of interest" description="Disordered" evidence="6">
    <location>
        <begin position="883"/>
        <end position="908"/>
    </location>
</feature>
<proteinExistence type="predicted"/>
<feature type="transmembrane region" description="Helical" evidence="7">
    <location>
        <begin position="473"/>
        <end position="498"/>
    </location>
</feature>
<protein>
    <submittedName>
        <fullName evidence="8">Dispatched-like protein 1</fullName>
    </submittedName>
</protein>
<evidence type="ECO:0000256" key="7">
    <source>
        <dbReference type="SAM" id="Phobius"/>
    </source>
</evidence>
<dbReference type="PANTHER" id="PTHR45951">
    <property type="entry name" value="PROTEIN DISPATCHED-RELATED"/>
    <property type="match status" value="1"/>
</dbReference>
<dbReference type="InterPro" id="IPR052081">
    <property type="entry name" value="Dispatched_Hh_regulator"/>
</dbReference>
<evidence type="ECO:0000256" key="4">
    <source>
        <dbReference type="ARBA" id="ARBA00023136"/>
    </source>
</evidence>
<dbReference type="GO" id="GO:0022857">
    <property type="term" value="F:transmembrane transporter activity"/>
    <property type="evidence" value="ECO:0007669"/>
    <property type="project" value="TreeGrafter"/>
</dbReference>
<evidence type="ECO:0000256" key="5">
    <source>
        <dbReference type="ARBA" id="ARBA00023180"/>
    </source>
</evidence>
<feature type="compositionally biased region" description="Polar residues" evidence="6">
    <location>
        <begin position="737"/>
        <end position="754"/>
    </location>
</feature>
<comment type="subcellular location">
    <subcellularLocation>
        <location evidence="1">Membrane</location>
        <topology evidence="1">Multi-pass membrane protein</topology>
    </subcellularLocation>
</comment>
<feature type="compositionally biased region" description="Basic residues" evidence="6">
    <location>
        <begin position="823"/>
        <end position="834"/>
    </location>
</feature>
<feature type="transmembrane region" description="Helical" evidence="7">
    <location>
        <begin position="376"/>
        <end position="393"/>
    </location>
</feature>
<feature type="transmembrane region" description="Helical" evidence="7">
    <location>
        <begin position="398"/>
        <end position="419"/>
    </location>
</feature>
<evidence type="ECO:0000313" key="8">
    <source>
        <dbReference type="EMBL" id="EKC32679.1"/>
    </source>
</evidence>
<dbReference type="InParanoid" id="K1QNP1"/>
<feature type="compositionally biased region" description="Basic residues" evidence="6">
    <location>
        <begin position="700"/>
        <end position="713"/>
    </location>
</feature>
<reference evidence="8" key="1">
    <citation type="journal article" date="2012" name="Nature">
        <title>The oyster genome reveals stress adaptation and complexity of shell formation.</title>
        <authorList>
            <person name="Zhang G."/>
            <person name="Fang X."/>
            <person name="Guo X."/>
            <person name="Li L."/>
            <person name="Luo R."/>
            <person name="Xu F."/>
            <person name="Yang P."/>
            <person name="Zhang L."/>
            <person name="Wang X."/>
            <person name="Qi H."/>
            <person name="Xiong Z."/>
            <person name="Que H."/>
            <person name="Xie Y."/>
            <person name="Holland P.W."/>
            <person name="Paps J."/>
            <person name="Zhu Y."/>
            <person name="Wu F."/>
            <person name="Chen Y."/>
            <person name="Wang J."/>
            <person name="Peng C."/>
            <person name="Meng J."/>
            <person name="Yang L."/>
            <person name="Liu J."/>
            <person name="Wen B."/>
            <person name="Zhang N."/>
            <person name="Huang Z."/>
            <person name="Zhu Q."/>
            <person name="Feng Y."/>
            <person name="Mount A."/>
            <person name="Hedgecock D."/>
            <person name="Xu Z."/>
            <person name="Liu Y."/>
            <person name="Domazet-Loso T."/>
            <person name="Du Y."/>
            <person name="Sun X."/>
            <person name="Zhang S."/>
            <person name="Liu B."/>
            <person name="Cheng P."/>
            <person name="Jiang X."/>
            <person name="Li J."/>
            <person name="Fan D."/>
            <person name="Wang W."/>
            <person name="Fu W."/>
            <person name="Wang T."/>
            <person name="Wang B."/>
            <person name="Zhang J."/>
            <person name="Peng Z."/>
            <person name="Li Y."/>
            <person name="Li N."/>
            <person name="Wang J."/>
            <person name="Chen M."/>
            <person name="He Y."/>
            <person name="Tan F."/>
            <person name="Song X."/>
            <person name="Zheng Q."/>
            <person name="Huang R."/>
            <person name="Yang H."/>
            <person name="Du X."/>
            <person name="Chen L."/>
            <person name="Yang M."/>
            <person name="Gaffney P.M."/>
            <person name="Wang S."/>
            <person name="Luo L."/>
            <person name="She Z."/>
            <person name="Ming Y."/>
            <person name="Huang W."/>
            <person name="Zhang S."/>
            <person name="Huang B."/>
            <person name="Zhang Y."/>
            <person name="Qu T."/>
            <person name="Ni P."/>
            <person name="Miao G."/>
            <person name="Wang J."/>
            <person name="Wang Q."/>
            <person name="Steinberg C.E."/>
            <person name="Wang H."/>
            <person name="Li N."/>
            <person name="Qian L."/>
            <person name="Zhang G."/>
            <person name="Li Y."/>
            <person name="Yang H."/>
            <person name="Liu X."/>
            <person name="Wang J."/>
            <person name="Yin Y."/>
            <person name="Wang J."/>
        </authorList>
    </citation>
    <scope>NUCLEOTIDE SEQUENCE [LARGE SCALE GENOMIC DNA]</scope>
    <source>
        <strain evidence="8">05x7-T-G4-1.051#20</strain>
    </source>
</reference>
<sequence>MLTAWRTLAAELQLGEPHLRVNYEMFSAILLRYLHTSIDDAALMDPEGIGTAKCCPTVCAGDSMKYVEKLSTIEGTGSVSTLLDNFFFEEKANFFLGKSSSLFSWTRVQIFRSSHNHGKASFHHYYSFQRNFEEEYTSVYLVWGMMEKDTSPCSRKSSDFCSGTMVWDQSFNSSSPEAQMAIYSLCRRLENASDSEIQRLKIRRNSLTNKPEVSCYLTAMERFLQEDVTNNGQGYPPDLDVNVPMDRGNMTKFMISNKNIYKHPNTLPAHFNRWLEIGLGYWITNRYTGRIHEDYFLYNHLIGEQYVRGETTIAQNTHLVSVFTLGLTEGKPVYQAWEQLMAEAKEKMPASLGNGFQCTRNTWHWIRVQEVLSESAVMGIIIGLSVALPVLVLTTMNIIIGFIAWTVIVMVTVCVVGSIPLLGWKLGVLESLNLCMVVGLAVDYVVHLAEAYNVSPYVRRQDKTRNMLEKMGLSVLSGAFTTFGAALFMLGAQIQFIYQFVFQHQMLRQDVFFAERNFSENYCIERLQKATEMNSYSSKRKRMDEQCLAPEAASIIYERPEMGFLTTPLTSGTLMEANQVLSVEQIQQFISSTVLARHSHRSITKPSNVSYWPYCQAESRPTIQNFQTSTQRIIVPQNQGSLSLQTVTPRVPREQPQHYAQRAMFYGHTQSIVNTESYNSIQNGQFSQYAGITSDQICSKNKKNTERRRKNYKSKAAPHGSQRSPNVDKKQPPIGIATTNHVTTGDLSQNSPTNKPEPWSLVPQPVLMHVKPMEAQTNQTLSRLMALREAERVGGVGCFENNGYKNVVAKRKLDTEQSDSGGRTKKRMRGQNHGHKSEQLSTEQPGGKKTVKRIVIPPKTRKTPVSPPPYVSRIMRILARGQQTQSDTLDDNEHTNEKLTQKGSAELRTESISKEIKQAITSRTVDNKKFLKDLSCDALLNTDNFFGPEMFVTSGDQCFEGPSSFL</sequence>
<evidence type="ECO:0000256" key="6">
    <source>
        <dbReference type="SAM" id="MobiDB-lite"/>
    </source>
</evidence>
<dbReference type="GO" id="GO:0016020">
    <property type="term" value="C:membrane"/>
    <property type="evidence" value="ECO:0007669"/>
    <property type="project" value="UniProtKB-SubCell"/>
</dbReference>
<dbReference type="EMBL" id="JH816419">
    <property type="protein sequence ID" value="EKC32679.1"/>
    <property type="molecule type" value="Genomic_DNA"/>
</dbReference>